<dbReference type="PANTHER" id="PTHR46538">
    <property type="entry name" value="PROTEIN KINASE DOMAIN-CONTAINING PROTEIN"/>
    <property type="match status" value="1"/>
</dbReference>
<dbReference type="SUPFAM" id="SSF56112">
    <property type="entry name" value="Protein kinase-like (PK-like)"/>
    <property type="match status" value="1"/>
</dbReference>
<gene>
    <name evidence="16" type="primary">Slk</name>
    <name evidence="16" type="ORF">OCEOCE_R10800</name>
</gene>
<comment type="catalytic activity">
    <reaction evidence="9">
        <text>L-threonyl-[protein] + ATP = O-phospho-L-threonyl-[protein] + ADP + H(+)</text>
        <dbReference type="Rhea" id="RHEA:46608"/>
        <dbReference type="Rhea" id="RHEA-COMP:11060"/>
        <dbReference type="Rhea" id="RHEA-COMP:11605"/>
        <dbReference type="ChEBI" id="CHEBI:15378"/>
        <dbReference type="ChEBI" id="CHEBI:30013"/>
        <dbReference type="ChEBI" id="CHEBI:30616"/>
        <dbReference type="ChEBI" id="CHEBI:61977"/>
        <dbReference type="ChEBI" id="CHEBI:456216"/>
        <dbReference type="EC" id="2.7.11.1"/>
    </reaction>
</comment>
<dbReference type="CDD" id="cd06643">
    <property type="entry name" value="STKc_SLK"/>
    <property type="match status" value="1"/>
</dbReference>
<proteinExistence type="inferred from homology"/>
<dbReference type="OrthoDB" id="10027016at2759"/>
<dbReference type="SMART" id="SM00220">
    <property type="entry name" value="S_TKc"/>
    <property type="match status" value="1"/>
</dbReference>
<dbReference type="InterPro" id="IPR017441">
    <property type="entry name" value="Protein_kinase_ATP_BS"/>
</dbReference>
<feature type="compositionally biased region" description="Basic and acidic residues" evidence="13">
    <location>
        <begin position="432"/>
        <end position="473"/>
    </location>
</feature>
<feature type="compositionally biased region" description="Basic and acidic residues" evidence="13">
    <location>
        <begin position="647"/>
        <end position="670"/>
    </location>
</feature>
<feature type="domain" description="Protein kinase" evidence="14">
    <location>
        <begin position="34"/>
        <end position="292"/>
    </location>
</feature>
<feature type="compositionally biased region" description="Basic and acidic residues" evidence="13">
    <location>
        <begin position="363"/>
        <end position="392"/>
    </location>
</feature>
<dbReference type="Proteomes" id="UP000569728">
    <property type="component" value="Unassembled WGS sequence"/>
</dbReference>
<dbReference type="PROSITE" id="PS50151">
    <property type="entry name" value="UVR"/>
    <property type="match status" value="1"/>
</dbReference>
<keyword evidence="17" id="KW-1185">Reference proteome</keyword>
<feature type="non-terminal residue" evidence="16">
    <location>
        <position position="1"/>
    </location>
</feature>
<evidence type="ECO:0000313" key="16">
    <source>
        <dbReference type="EMBL" id="NXF42900.1"/>
    </source>
</evidence>
<dbReference type="InterPro" id="IPR022165">
    <property type="entry name" value="PKK"/>
</dbReference>
<keyword evidence="3" id="KW-0723">Serine/threonine-protein kinase</keyword>
<comment type="catalytic activity">
    <reaction evidence="10">
        <text>L-seryl-[protein] + ATP = O-phospho-L-seryl-[protein] + ADP + H(+)</text>
        <dbReference type="Rhea" id="RHEA:17989"/>
        <dbReference type="Rhea" id="RHEA-COMP:9863"/>
        <dbReference type="Rhea" id="RHEA-COMP:11604"/>
        <dbReference type="ChEBI" id="CHEBI:15378"/>
        <dbReference type="ChEBI" id="CHEBI:29999"/>
        <dbReference type="ChEBI" id="CHEBI:30616"/>
        <dbReference type="ChEBI" id="CHEBI:83421"/>
        <dbReference type="ChEBI" id="CHEBI:456216"/>
        <dbReference type="EC" id="2.7.11.1"/>
    </reaction>
</comment>
<dbReference type="InterPro" id="IPR011009">
    <property type="entry name" value="Kinase-like_dom_sf"/>
</dbReference>
<feature type="region of interest" description="Disordered" evidence="13">
    <location>
        <begin position="309"/>
        <end position="392"/>
    </location>
</feature>
<dbReference type="FunFam" id="3.30.200.20:FF:000120">
    <property type="entry name" value="STE20-like serine/threonine-protein kinase"/>
    <property type="match status" value="1"/>
</dbReference>
<evidence type="ECO:0000256" key="6">
    <source>
        <dbReference type="ARBA" id="ARBA00022741"/>
    </source>
</evidence>
<dbReference type="PANTHER" id="PTHR46538:SF1">
    <property type="entry name" value="NON-SPECIFIC SERINE_THREONINE PROTEIN KINASE"/>
    <property type="match status" value="1"/>
</dbReference>
<dbReference type="InterPro" id="IPR051585">
    <property type="entry name" value="STE20_Ser/Thr_Kinases"/>
</dbReference>
<feature type="region of interest" description="Disordered" evidence="13">
    <location>
        <begin position="408"/>
        <end position="558"/>
    </location>
</feature>
<evidence type="ECO:0000256" key="2">
    <source>
        <dbReference type="ARBA" id="ARBA00012513"/>
    </source>
</evidence>
<comment type="similarity">
    <text evidence="1">Belongs to the protein kinase superfamily. STE Ser/Thr protein kinase family. STE20 subfamily.</text>
</comment>
<evidence type="ECO:0000256" key="5">
    <source>
        <dbReference type="ARBA" id="ARBA00022679"/>
    </source>
</evidence>
<dbReference type="InterPro" id="IPR001943">
    <property type="entry name" value="UVR_dom"/>
</dbReference>
<accession>A0A7K8TMX6</accession>
<sequence>MSFFNFRKIFKLGGEKKKKQYEHVKRDLNPEEFWEIIGELGDGAFGKVFKAQNKETKVLAAAKVIDTKSEEELEDYMVEIDILASCDHPNIVKLLDAFYYENNLWILIEFCAGGAVDAVMLELERPLTEPQIKVVCRQTLEALNYLHENKIIHRDLKAGNILFTLDGDIKLADFGVSAKNTRTIQRRDSFIGTPYWMAPEVVMCETSKDRPYDYKADIWSLGITLIEMAQIEPPHHELNPMRVLLKIAKSDPPTLAQPSKWSSDFKDFLKKCLEKNVDARWSATQLLQHPFVTVTSNKPIRELIAEAKAEVTEEVEDGKDEDEEEETENSLQLPADKRASSDLSIASSEEDKLSQNASVLESLSEKTESNAIEDKASTIFPDDKTTGDESEDIKFRKTADNICDTTVGDMKVQNGSVPTGEDEQGKIVPAEKNTESLEKPHEDTEPQKGGKELDVVTKSEIKDEPNLKVEKENYMGNEQTEDNKLKIVPPTENSVETEEAISKETGEKEEKNRTDLLESKEEKVPAENITEQKKDKDEGQKEAIADTTTETVPNAADKVADEEKELIKHGIDNIEEIGGIAEIQISDGDKIPETEDKPVESQAKQVHEIISSEETLSESQDKAIKVDKKLAESENEDICNISSMVETEIKDSGKDDIDQKVIQSKPEDTSSKVVNKLTDKYQNSEEHRPENIQENNIQIDKEQSEVTSDEVMKNKLQDTVSEQADDSEVTPVPSISISTEENEEKVKKDNQDNTESLQQLESENLKENDADSGTGSTADNSSIDLNLSISSFLSKNKETGSISLQETRRQKKTLKKTRKFVVDGVEVSVTTSKIVTENDSKSEEMRFLRRQELRELRLLQKEEQRAQQQLSNKLLQQREQMYRRFEQEMTSKKRQYDQEIENLEKQQKQTIERLEQEHTNRLRDEAKRIKAEQEKELSKFQNMLKNKKKEVLCEVEKAPKELRKELMKRKKEELAQSQHAQEQEFVQKQQQELDAHLKKIIQQQKTELATIERDCLNNKQQLMRAREAAIWELEERHLQEKHQLLKQQLKDQYFMQRHQLLKRHEKETEQMQRYNQRLIEELKNKQTQERARLPKIQRSEAKTRMAMFKKSLRINSLASPDQDREKIKQFAVQEEKRQKNERLAQHQKHENQMRDLQLQCEANIRELHQLQNEKCHLLVEHETQKLKELDEEHSQELKEWREKLRPRKKTLEEEFARKLQEQEVFFKMTGESECLNPSTQSRISKFYPIPSLHSTGS</sequence>
<keyword evidence="8 11" id="KW-0067">ATP-binding</keyword>
<dbReference type="Pfam" id="PF00069">
    <property type="entry name" value="Pkinase"/>
    <property type="match status" value="1"/>
</dbReference>
<dbReference type="AlphaFoldDB" id="A0A7K8TMX6"/>
<evidence type="ECO:0000256" key="12">
    <source>
        <dbReference type="SAM" id="Coils"/>
    </source>
</evidence>
<dbReference type="Pfam" id="PF12474">
    <property type="entry name" value="PKK"/>
    <property type="match status" value="2"/>
</dbReference>
<feature type="compositionally biased region" description="Basic and acidic residues" evidence="13">
    <location>
        <begin position="699"/>
        <end position="716"/>
    </location>
</feature>
<feature type="compositionally biased region" description="Basic and acidic residues" evidence="13">
    <location>
        <begin position="677"/>
        <end position="691"/>
    </location>
</feature>
<keyword evidence="5" id="KW-0808">Transferase</keyword>
<evidence type="ECO:0000256" key="1">
    <source>
        <dbReference type="ARBA" id="ARBA00008874"/>
    </source>
</evidence>
<evidence type="ECO:0000313" key="17">
    <source>
        <dbReference type="Proteomes" id="UP000569728"/>
    </source>
</evidence>
<feature type="compositionally biased region" description="Acidic residues" evidence="13">
    <location>
        <begin position="312"/>
        <end position="328"/>
    </location>
</feature>
<evidence type="ECO:0000256" key="13">
    <source>
        <dbReference type="SAM" id="MobiDB-lite"/>
    </source>
</evidence>
<reference evidence="16 17" key="1">
    <citation type="submission" date="2019-09" db="EMBL/GenBank/DDBJ databases">
        <title>Bird 10,000 Genomes (B10K) Project - Family phase.</title>
        <authorList>
            <person name="Zhang G."/>
        </authorList>
    </citation>
    <scope>NUCLEOTIDE SEQUENCE [LARGE SCALE GENOMIC DNA]</scope>
    <source>
        <strain evidence="16">B10K-CU-031-11</strain>
        <tissue evidence="16">Muscle</tissue>
    </source>
</reference>
<organism evidence="16 17">
    <name type="scientific">Oceanites oceanicus</name>
    <name type="common">Wilson's storm petrel</name>
    <name type="synonym">Procellaria oceanica</name>
    <dbReference type="NCBI Taxonomy" id="79653"/>
    <lineage>
        <taxon>Eukaryota</taxon>
        <taxon>Metazoa</taxon>
        <taxon>Chordata</taxon>
        <taxon>Craniata</taxon>
        <taxon>Vertebrata</taxon>
        <taxon>Euteleostomi</taxon>
        <taxon>Archelosauria</taxon>
        <taxon>Archosauria</taxon>
        <taxon>Dinosauria</taxon>
        <taxon>Saurischia</taxon>
        <taxon>Theropoda</taxon>
        <taxon>Coelurosauria</taxon>
        <taxon>Aves</taxon>
        <taxon>Neognathae</taxon>
        <taxon>Neoaves</taxon>
        <taxon>Aequornithes</taxon>
        <taxon>Procellariiformes</taxon>
        <taxon>Hydrobatidae</taxon>
        <taxon>Oceanites</taxon>
    </lineage>
</organism>
<dbReference type="InterPro" id="IPR000719">
    <property type="entry name" value="Prot_kinase_dom"/>
</dbReference>
<feature type="coiled-coil region" evidence="12">
    <location>
        <begin position="1132"/>
        <end position="1203"/>
    </location>
</feature>
<dbReference type="Gene3D" id="1.10.510.10">
    <property type="entry name" value="Transferase(Phosphotransferase) domain 1"/>
    <property type="match status" value="1"/>
</dbReference>
<protein>
    <recommendedName>
        <fullName evidence="2">non-specific serine/threonine protein kinase</fullName>
        <ecNumber evidence="2">2.7.11.1</ecNumber>
    </recommendedName>
</protein>
<keyword evidence="7 16" id="KW-0418">Kinase</keyword>
<feature type="binding site" evidence="11">
    <location>
        <position position="63"/>
    </location>
    <ligand>
        <name>ATP</name>
        <dbReference type="ChEBI" id="CHEBI:30616"/>
    </ligand>
</feature>
<feature type="region of interest" description="Disordered" evidence="13">
    <location>
        <begin position="642"/>
        <end position="784"/>
    </location>
</feature>
<dbReference type="InterPro" id="IPR008271">
    <property type="entry name" value="Ser/Thr_kinase_AS"/>
</dbReference>
<evidence type="ECO:0000256" key="8">
    <source>
        <dbReference type="ARBA" id="ARBA00022840"/>
    </source>
</evidence>
<keyword evidence="6 11" id="KW-0547">Nucleotide-binding</keyword>
<evidence type="ECO:0000256" key="7">
    <source>
        <dbReference type="ARBA" id="ARBA00022777"/>
    </source>
</evidence>
<comment type="caution">
    <text evidence="16">The sequence shown here is derived from an EMBL/GenBank/DDBJ whole genome shotgun (WGS) entry which is preliminary data.</text>
</comment>
<feature type="compositionally biased region" description="Basic and acidic residues" evidence="13">
    <location>
        <begin position="500"/>
        <end position="544"/>
    </location>
</feature>
<keyword evidence="12" id="KW-0175">Coiled coil</keyword>
<evidence type="ECO:0000256" key="4">
    <source>
        <dbReference type="ARBA" id="ARBA00022553"/>
    </source>
</evidence>
<keyword evidence="4" id="KW-0597">Phosphoprotein</keyword>
<dbReference type="GO" id="GO:0005524">
    <property type="term" value="F:ATP binding"/>
    <property type="evidence" value="ECO:0007669"/>
    <property type="project" value="UniProtKB-UniRule"/>
</dbReference>
<dbReference type="PROSITE" id="PS50011">
    <property type="entry name" value="PROTEIN_KINASE_DOM"/>
    <property type="match status" value="1"/>
</dbReference>
<evidence type="ECO:0000256" key="9">
    <source>
        <dbReference type="ARBA" id="ARBA00047899"/>
    </source>
</evidence>
<feature type="compositionally biased region" description="Polar residues" evidence="13">
    <location>
        <begin position="753"/>
        <end position="762"/>
    </location>
</feature>
<feature type="coiled-coil region" evidence="12">
    <location>
        <begin position="849"/>
        <end position="1006"/>
    </location>
</feature>
<evidence type="ECO:0000259" key="15">
    <source>
        <dbReference type="PROSITE" id="PS50151"/>
    </source>
</evidence>
<dbReference type="GO" id="GO:0004674">
    <property type="term" value="F:protein serine/threonine kinase activity"/>
    <property type="evidence" value="ECO:0007669"/>
    <property type="project" value="UniProtKB-KW"/>
</dbReference>
<dbReference type="EC" id="2.7.11.1" evidence="2"/>
<dbReference type="Gene3D" id="3.30.200.20">
    <property type="entry name" value="Phosphorylase Kinase, domain 1"/>
    <property type="match status" value="1"/>
</dbReference>
<evidence type="ECO:0000256" key="10">
    <source>
        <dbReference type="ARBA" id="ARBA00048679"/>
    </source>
</evidence>
<evidence type="ECO:0000259" key="14">
    <source>
        <dbReference type="PROSITE" id="PS50011"/>
    </source>
</evidence>
<dbReference type="PROSITE" id="PS00107">
    <property type="entry name" value="PROTEIN_KINASE_ATP"/>
    <property type="match status" value="1"/>
</dbReference>
<evidence type="ECO:0000256" key="3">
    <source>
        <dbReference type="ARBA" id="ARBA00022527"/>
    </source>
</evidence>
<feature type="domain" description="UVR" evidence="15">
    <location>
        <begin position="897"/>
        <end position="932"/>
    </location>
</feature>
<name>A0A7K8TMX6_OCEOC</name>
<feature type="coiled-coil region" evidence="12">
    <location>
        <begin position="1057"/>
        <end position="1091"/>
    </location>
</feature>
<dbReference type="FunFam" id="1.10.510.10:FF:000081">
    <property type="entry name" value="STE20-like serine/threonine-protein kinase"/>
    <property type="match status" value="1"/>
</dbReference>
<evidence type="ECO:0000256" key="11">
    <source>
        <dbReference type="PROSITE-ProRule" id="PRU10141"/>
    </source>
</evidence>
<feature type="non-terminal residue" evidence="16">
    <location>
        <position position="1257"/>
    </location>
</feature>
<dbReference type="EMBL" id="VWZA01000019">
    <property type="protein sequence ID" value="NXF42900.1"/>
    <property type="molecule type" value="Genomic_DNA"/>
</dbReference>
<dbReference type="PROSITE" id="PS00108">
    <property type="entry name" value="PROTEIN_KINASE_ST"/>
    <property type="match status" value="1"/>
</dbReference>